<dbReference type="Pfam" id="PF01704">
    <property type="entry name" value="UDPGP"/>
    <property type="match status" value="1"/>
</dbReference>
<proteinExistence type="inferred from homology"/>
<dbReference type="CDD" id="cd04193">
    <property type="entry name" value="UDPGlcNAc_PPase"/>
    <property type="match status" value="1"/>
</dbReference>
<evidence type="ECO:0000256" key="5">
    <source>
        <dbReference type="ARBA" id="ARBA00022695"/>
    </source>
</evidence>
<dbReference type="Gene3D" id="3.90.550.10">
    <property type="entry name" value="Spore Coat Polysaccharide Biosynthesis Protein SpsA, Chain A"/>
    <property type="match status" value="1"/>
</dbReference>
<keyword evidence="9" id="KW-1185">Reference proteome</keyword>
<evidence type="ECO:0000313" key="9">
    <source>
        <dbReference type="Proteomes" id="UP000283509"/>
    </source>
</evidence>
<evidence type="ECO:0000256" key="3">
    <source>
        <dbReference type="ARBA" id="ARBA00012457"/>
    </source>
</evidence>
<evidence type="ECO:0000256" key="6">
    <source>
        <dbReference type="ARBA" id="ARBA00048493"/>
    </source>
</evidence>
<name>A0A423SFM9_PENVA</name>
<keyword evidence="4" id="KW-0808">Transferase</keyword>
<dbReference type="OrthoDB" id="532420at2759"/>
<reference evidence="8 9" key="2">
    <citation type="submission" date="2019-01" db="EMBL/GenBank/DDBJ databases">
        <title>The decoding of complex shrimp genome reveals the adaptation for benthos swimmer, frequently molting mechanism and breeding impact on genome.</title>
        <authorList>
            <person name="Sun Y."/>
            <person name="Gao Y."/>
            <person name="Yu Y."/>
        </authorList>
    </citation>
    <scope>NUCLEOTIDE SEQUENCE [LARGE SCALE GENOMIC DNA]</scope>
    <source>
        <tissue evidence="8">Muscle</tissue>
    </source>
</reference>
<dbReference type="FunFam" id="3.90.550.10:FF:000043">
    <property type="entry name" value="UDP-N-acetylhexosamine pyrophosphorylase isoform X2"/>
    <property type="match status" value="1"/>
</dbReference>
<reference evidence="8 9" key="1">
    <citation type="submission" date="2018-04" db="EMBL/GenBank/DDBJ databases">
        <authorList>
            <person name="Zhang X."/>
            <person name="Yuan J."/>
            <person name="Li F."/>
            <person name="Xiang J."/>
        </authorList>
    </citation>
    <scope>NUCLEOTIDE SEQUENCE [LARGE SCALE GENOMIC DNA]</scope>
    <source>
        <tissue evidence="8">Muscle</tissue>
    </source>
</reference>
<feature type="region of interest" description="Disordered" evidence="7">
    <location>
        <begin position="106"/>
        <end position="132"/>
    </location>
</feature>
<dbReference type="InterPro" id="IPR002618">
    <property type="entry name" value="UDPGP_fam"/>
</dbReference>
<gene>
    <name evidence="8" type="ORF">C7M84_019157</name>
</gene>
<dbReference type="STRING" id="6689.A0A423SFM9"/>
<dbReference type="GO" id="GO:0003977">
    <property type="term" value="F:UDP-N-acetylglucosamine diphosphorylase activity"/>
    <property type="evidence" value="ECO:0007669"/>
    <property type="project" value="UniProtKB-EC"/>
</dbReference>
<sequence length="840" mass="93465">MGGKSEVDVAPFFAPESRASGHPPRPRGTSSLDLFRNRQLELKDLTPWKVRFEGVCLVGEAISVSVWNAVDQSGRLSAHGECKSEECCRGESTAVSKVCALEAPPWRSGSRRRSKRGVHSDGDFGDSSSLKRRRGTACTGECLEAAITSLVMQRKGDKFARSRLTGAPAGHVLLVNMPFKAMHGSRSGSEMENGTGGNGAESRVKEARDASGDSLPYGLLSHFTRHIGKEPGRQVPRSYVSTAGPWVWVVETAVMADPHLTVLLSSEDGKVGLPLIVSGRAACIPGDRATPNNERKLKEFIFSCVCWLCDRLSAWWMREGIPGKKEGLLFGKDLETTARMDVANLRSRLAAHGQEHLLQFWDTLTEGQKKTVYNDLNELDYEEVCGFFKRTVSSLNEEQTKLDERMQPIPAEMHGSVTRTPLEKINDYEEAGLHEVSEGRVGVLLLAGGQGTRLGVDYPKGMYDVKLPSRKTLYQLQAERLLRLQQLAREKFGKSGDIPWYIMTSEHTKEPTMDFFARHHYFGLEKENLIVFEQGMLPCFTFDGKIIMEKPNKIARAPDGNGGLYRALREKNVLEDMERRGIKYLHVYCVDNILVKMADPIFIGYCLSKGADCGAKVVEKAFPTEAVGVVCKVDGIYQVVEYSEITLKTAQKRNPDGRLTFSAGNICNHFFTTEFLKNVVYDYEASMKHHVAKKKIPMVTNEGKTVKPEKPNGIKMEKFVFDVFQFSNTLAVWEVIREDEFAPLKNGDGAEKDTPTTCRHALFSLHHRYLLNAGGTLIDSEGEPLPLIPSQKEMRWDECPVVVEISPLVSYAGEGLDKLVANKKFTCPLSLSEPAKKIEA</sequence>
<dbReference type="Proteomes" id="UP000283509">
    <property type="component" value="Unassembled WGS sequence"/>
</dbReference>
<feature type="region of interest" description="Disordered" evidence="7">
    <location>
        <begin position="1"/>
        <end position="31"/>
    </location>
</feature>
<comment type="pathway">
    <text evidence="1">Nucleotide-sugar biosynthesis; UDP-N-acetyl-alpha-D-glucosamine biosynthesis; UDP-N-acetyl-alpha-D-glucosamine from N-acetyl-alpha-D-glucosamine 1-phosphate: step 1/1.</text>
</comment>
<dbReference type="SUPFAM" id="SSF53448">
    <property type="entry name" value="Nucleotide-diphospho-sugar transferases"/>
    <property type="match status" value="1"/>
</dbReference>
<evidence type="ECO:0000256" key="1">
    <source>
        <dbReference type="ARBA" id="ARBA00005208"/>
    </source>
</evidence>
<dbReference type="PANTHER" id="PTHR11952:SF2">
    <property type="entry name" value="LD24639P"/>
    <property type="match status" value="1"/>
</dbReference>
<dbReference type="PANTHER" id="PTHR11952">
    <property type="entry name" value="UDP- GLUCOSE PYROPHOSPHORYLASE"/>
    <property type="match status" value="1"/>
</dbReference>
<dbReference type="GO" id="GO:0006048">
    <property type="term" value="P:UDP-N-acetylglucosamine biosynthetic process"/>
    <property type="evidence" value="ECO:0007669"/>
    <property type="project" value="TreeGrafter"/>
</dbReference>
<keyword evidence="5" id="KW-0548">Nucleotidyltransferase</keyword>
<feature type="region of interest" description="Disordered" evidence="7">
    <location>
        <begin position="184"/>
        <end position="203"/>
    </location>
</feature>
<dbReference type="InterPro" id="IPR029044">
    <property type="entry name" value="Nucleotide-diphossugar_trans"/>
</dbReference>
<organism evidence="8 9">
    <name type="scientific">Penaeus vannamei</name>
    <name type="common">Whiteleg shrimp</name>
    <name type="synonym">Litopenaeus vannamei</name>
    <dbReference type="NCBI Taxonomy" id="6689"/>
    <lineage>
        <taxon>Eukaryota</taxon>
        <taxon>Metazoa</taxon>
        <taxon>Ecdysozoa</taxon>
        <taxon>Arthropoda</taxon>
        <taxon>Crustacea</taxon>
        <taxon>Multicrustacea</taxon>
        <taxon>Malacostraca</taxon>
        <taxon>Eumalacostraca</taxon>
        <taxon>Eucarida</taxon>
        <taxon>Decapoda</taxon>
        <taxon>Dendrobranchiata</taxon>
        <taxon>Penaeoidea</taxon>
        <taxon>Penaeidae</taxon>
        <taxon>Penaeus</taxon>
    </lineage>
</organism>
<dbReference type="Gene3D" id="2.10.10.100">
    <property type="match status" value="1"/>
</dbReference>
<evidence type="ECO:0000256" key="7">
    <source>
        <dbReference type="SAM" id="MobiDB-lite"/>
    </source>
</evidence>
<dbReference type="EMBL" id="QCYY01003512">
    <property type="protein sequence ID" value="ROT62974.1"/>
    <property type="molecule type" value="Genomic_DNA"/>
</dbReference>
<comment type="catalytic activity">
    <reaction evidence="6">
        <text>N-acetyl-alpha-D-glucosamine 1-phosphate + UTP + H(+) = UDP-N-acetyl-alpha-D-glucosamine + diphosphate</text>
        <dbReference type="Rhea" id="RHEA:13509"/>
        <dbReference type="ChEBI" id="CHEBI:15378"/>
        <dbReference type="ChEBI" id="CHEBI:33019"/>
        <dbReference type="ChEBI" id="CHEBI:46398"/>
        <dbReference type="ChEBI" id="CHEBI:57705"/>
        <dbReference type="ChEBI" id="CHEBI:57776"/>
        <dbReference type="EC" id="2.7.7.23"/>
    </reaction>
</comment>
<dbReference type="AlphaFoldDB" id="A0A423SFM9"/>
<accession>A0A423SFM9</accession>
<protein>
    <recommendedName>
        <fullName evidence="3">UDP-N-acetylglucosamine diphosphorylase</fullName>
        <ecNumber evidence="3">2.7.7.23</ecNumber>
    </recommendedName>
</protein>
<comment type="caution">
    <text evidence="8">The sequence shown here is derived from an EMBL/GenBank/DDBJ whole genome shotgun (WGS) entry which is preliminary data.</text>
</comment>
<evidence type="ECO:0000256" key="4">
    <source>
        <dbReference type="ARBA" id="ARBA00022679"/>
    </source>
</evidence>
<comment type="similarity">
    <text evidence="2">Belongs to the UDPGP type 1 family.</text>
</comment>
<evidence type="ECO:0000256" key="2">
    <source>
        <dbReference type="ARBA" id="ARBA00010401"/>
    </source>
</evidence>
<dbReference type="InterPro" id="IPR039741">
    <property type="entry name" value="UDP-sugar_pyrophosphorylase"/>
</dbReference>
<dbReference type="EC" id="2.7.7.23" evidence="3"/>
<evidence type="ECO:0000313" key="8">
    <source>
        <dbReference type="EMBL" id="ROT62974.1"/>
    </source>
</evidence>